<keyword evidence="4" id="KW-1185">Reference proteome</keyword>
<accession>A0ABY4VB19</accession>
<feature type="compositionally biased region" description="Basic and acidic residues" evidence="2">
    <location>
        <begin position="635"/>
        <end position="653"/>
    </location>
</feature>
<sequence length="736" mass="84104">MRIPLLSAFSGVAGAGLRVLSFTLCSLSLLPSVSGADDDKEELRDLFFGAAMYYAHQENYFDAIVALDNELAQYHRLDEPALDPFSNHLGQAEFSVGDLELSYRMHREAGRAIEAVLKGNVSQEVRNEAAYRLAKIHYHKQQPLNALHALEMIEGRVPLRVRADEQFLRARVFMELGRLEEAVELLKDLKGEESLEGFVEFNLGIAQLKSGEEARGVLELTALGKRHSGDPADQALYDKTNLLLGSHLMEAGELQLARPYFDRVNLEGPFSNRALLGAGWVEARAGRFDRALVPWRILQNRKGTNESVQEVMLAVPYAYGKLDVHSTAAIHYGRALDAFGREIDTLTASINSIRQGKFLEALRRKEATQVQNWVVALRNLPEAPETHYLLDLMASNDYQEFLRNYRDLNDLYERNKEWLKSLAAFEDIISARRAYYEPLLPQLDEQFRTLDARIKLRMEQRDQFSSRIEQMLVSRRPEYLATAEEQEARLQLLQLHKQIARNPKGFTEQSRSRVERLQGILDLRLSTEYHQRLTEAYKHLQALNAEIEKLQTVYRSYVRSRQAATHSYTGYNKDIQRSRAQIRSAQQRLEMLMARQGSMLEALAVEELERRRSQLESYQIKARFALADSYDRANELQEQREDQRKIEQHREAQPETLPEQNPPELEAPESENGLQEQSLEAQPETLPESNPAELKVPESENGPLEQGGQPQADQPEILPENKSAERQVSEAEGDKA</sequence>
<feature type="compositionally biased region" description="Basic and acidic residues" evidence="2">
    <location>
        <begin position="722"/>
        <end position="736"/>
    </location>
</feature>
<feature type="region of interest" description="Disordered" evidence="2">
    <location>
        <begin position="635"/>
        <end position="736"/>
    </location>
</feature>
<dbReference type="RefSeq" id="WP_252082144.1">
    <property type="nucleotide sequence ID" value="NZ_CP092418.1"/>
</dbReference>
<dbReference type="Proteomes" id="UP001055658">
    <property type="component" value="Chromosome"/>
</dbReference>
<organism evidence="3 4">
    <name type="scientific">Microbulbifer variabilis</name>
    <dbReference type="NCBI Taxonomy" id="266805"/>
    <lineage>
        <taxon>Bacteria</taxon>
        <taxon>Pseudomonadati</taxon>
        <taxon>Pseudomonadota</taxon>
        <taxon>Gammaproteobacteria</taxon>
        <taxon>Cellvibrionales</taxon>
        <taxon>Microbulbiferaceae</taxon>
        <taxon>Microbulbifer</taxon>
    </lineage>
</organism>
<dbReference type="SUPFAM" id="SSF48452">
    <property type="entry name" value="TPR-like"/>
    <property type="match status" value="2"/>
</dbReference>
<feature type="coiled-coil region" evidence="1">
    <location>
        <begin position="530"/>
        <end position="595"/>
    </location>
</feature>
<protein>
    <recommendedName>
        <fullName evidence="5">Tetratricopeptide repeat protein</fullName>
    </recommendedName>
</protein>
<name>A0ABY4VB19_9GAMM</name>
<evidence type="ECO:0000256" key="2">
    <source>
        <dbReference type="SAM" id="MobiDB-lite"/>
    </source>
</evidence>
<dbReference type="EMBL" id="CP092418">
    <property type="protein sequence ID" value="USD20055.1"/>
    <property type="molecule type" value="Genomic_DNA"/>
</dbReference>
<evidence type="ECO:0000313" key="4">
    <source>
        <dbReference type="Proteomes" id="UP001055658"/>
    </source>
</evidence>
<gene>
    <name evidence="3" type="ORF">MJO52_13310</name>
</gene>
<evidence type="ECO:0008006" key="5">
    <source>
        <dbReference type="Google" id="ProtNLM"/>
    </source>
</evidence>
<proteinExistence type="predicted"/>
<dbReference type="Gene3D" id="1.25.40.10">
    <property type="entry name" value="Tetratricopeptide repeat domain"/>
    <property type="match status" value="1"/>
</dbReference>
<evidence type="ECO:0000256" key="1">
    <source>
        <dbReference type="SAM" id="Coils"/>
    </source>
</evidence>
<evidence type="ECO:0000313" key="3">
    <source>
        <dbReference type="EMBL" id="USD20055.1"/>
    </source>
</evidence>
<keyword evidence="1" id="KW-0175">Coiled coil</keyword>
<dbReference type="InterPro" id="IPR011990">
    <property type="entry name" value="TPR-like_helical_dom_sf"/>
</dbReference>
<reference evidence="3" key="1">
    <citation type="submission" date="2022-02" db="EMBL/GenBank/DDBJ databases">
        <title>Coral-associated bacteria.</title>
        <authorList>
            <person name="Tang K."/>
            <person name="Wang X."/>
        </authorList>
    </citation>
    <scope>NUCLEOTIDE SEQUENCE</scope>
    <source>
        <strain evidence="3">SCSIO 43006</strain>
    </source>
</reference>